<feature type="region of interest" description="Disordered" evidence="1">
    <location>
        <begin position="119"/>
        <end position="233"/>
    </location>
</feature>
<feature type="non-terminal residue" evidence="3">
    <location>
        <position position="329"/>
    </location>
</feature>
<accession>A0ABM0M0L0</accession>
<evidence type="ECO:0000313" key="2">
    <source>
        <dbReference type="Proteomes" id="UP000694865"/>
    </source>
</evidence>
<feature type="region of interest" description="Disordered" evidence="1">
    <location>
        <begin position="271"/>
        <end position="329"/>
    </location>
</feature>
<name>A0ABM0M0L0_SACKO</name>
<evidence type="ECO:0000313" key="3">
    <source>
        <dbReference type="RefSeq" id="XP_006813551.1"/>
    </source>
</evidence>
<keyword evidence="2" id="KW-1185">Reference proteome</keyword>
<proteinExistence type="predicted"/>
<feature type="compositionally biased region" description="Acidic residues" evidence="1">
    <location>
        <begin position="294"/>
        <end position="329"/>
    </location>
</feature>
<organism evidence="2 3">
    <name type="scientific">Saccoglossus kowalevskii</name>
    <name type="common">Acorn worm</name>
    <dbReference type="NCBI Taxonomy" id="10224"/>
    <lineage>
        <taxon>Eukaryota</taxon>
        <taxon>Metazoa</taxon>
        <taxon>Hemichordata</taxon>
        <taxon>Enteropneusta</taxon>
        <taxon>Harrimaniidae</taxon>
        <taxon>Saccoglossus</taxon>
    </lineage>
</organism>
<dbReference type="Proteomes" id="UP000694865">
    <property type="component" value="Unplaced"/>
</dbReference>
<feature type="compositionally biased region" description="Basic and acidic residues" evidence="1">
    <location>
        <begin position="136"/>
        <end position="161"/>
    </location>
</feature>
<gene>
    <name evidence="3" type="primary">LOC102808249</name>
</gene>
<protein>
    <submittedName>
        <fullName evidence="3">PHD finger protein rhinoceros-like</fullName>
    </submittedName>
</protein>
<feature type="region of interest" description="Disordered" evidence="1">
    <location>
        <begin position="20"/>
        <end position="69"/>
    </location>
</feature>
<sequence>MATTTPKVNVKAFAAMLENSGQIGFKPPPSSSSSGPKTNGNKPAISPRQNETPKKINPPGVAAPFGRNTLNNRISVLKKTSNANEDATLSKNGETEIKIIAANKKPPIVPRTINSEAVKKPIVSPPASQSPMKNEAPVREQENAVKNDASDVVAKEDKDNLEGIQMKKKLVPINAKTNKRSSKIRPKENPVPPEGILGKAPAKPEKPPIILELKRDTSAPLPPPPDSDSEGELYDDVETDARVSMIKPMDEDEELETEDFYDDVEAEKIKPARKADPLPTLPVLPVSNLPPEPIDTEPDEVYQDVSDEGEEIGEDDDIYETFDEVTEKR</sequence>
<feature type="compositionally biased region" description="Basic and acidic residues" evidence="1">
    <location>
        <begin position="202"/>
        <end position="217"/>
    </location>
</feature>
<dbReference type="RefSeq" id="XP_006813551.1">
    <property type="nucleotide sequence ID" value="XM_006813488.1"/>
</dbReference>
<evidence type="ECO:0000256" key="1">
    <source>
        <dbReference type="SAM" id="MobiDB-lite"/>
    </source>
</evidence>
<reference evidence="3" key="1">
    <citation type="submission" date="2025-08" db="UniProtKB">
        <authorList>
            <consortium name="RefSeq"/>
        </authorList>
    </citation>
    <scope>IDENTIFICATION</scope>
    <source>
        <tissue evidence="3">Testes</tissue>
    </source>
</reference>
<dbReference type="GeneID" id="102808249"/>